<protein>
    <recommendedName>
        <fullName evidence="3 5">acylphosphatase</fullName>
        <ecNumber evidence="2 5">3.6.1.7</ecNumber>
    </recommendedName>
</protein>
<name>A0AAV5B2U8_9ACTN</name>
<dbReference type="InterPro" id="IPR020456">
    <property type="entry name" value="Acylphosphatase"/>
</dbReference>
<gene>
    <name evidence="8" type="ORF">ATOP_06330</name>
</gene>
<accession>A0AAV5B2U8</accession>
<evidence type="ECO:0000313" key="8">
    <source>
        <dbReference type="EMBL" id="GJM54978.1"/>
    </source>
</evidence>
<dbReference type="PROSITE" id="PS51160">
    <property type="entry name" value="ACYLPHOSPHATASE_3"/>
    <property type="match status" value="1"/>
</dbReference>
<dbReference type="EMBL" id="BQKC01000001">
    <property type="protein sequence ID" value="GJM54978.1"/>
    <property type="molecule type" value="Genomic_DNA"/>
</dbReference>
<dbReference type="PANTHER" id="PTHR47268:SF4">
    <property type="entry name" value="ACYLPHOSPHATASE"/>
    <property type="match status" value="1"/>
</dbReference>
<evidence type="ECO:0000256" key="2">
    <source>
        <dbReference type="ARBA" id="ARBA00012150"/>
    </source>
</evidence>
<evidence type="ECO:0000256" key="5">
    <source>
        <dbReference type="PROSITE-ProRule" id="PRU00520"/>
    </source>
</evidence>
<reference evidence="8" key="1">
    <citation type="journal article" date="2022" name="Int. J. Syst. Evol. Microbiol.">
        <title>Granulimonas faecalis gen. nov., sp. nov., and Leptogranulimonas caecicola gen. nov., sp. nov., novel lactate-producing Atopobiaceae bacteria isolated from mouse intestines, and an emended description of the family Atopobiaceae.</title>
        <authorList>
            <person name="Morinaga K."/>
            <person name="Kusada H."/>
            <person name="Sakamoto S."/>
            <person name="Murakami T."/>
            <person name="Toyoda A."/>
            <person name="Mori H."/>
            <person name="Meng X.Y."/>
            <person name="Takashino M."/>
            <person name="Murotomi K."/>
            <person name="Tamaki H."/>
        </authorList>
    </citation>
    <scope>NUCLEOTIDE SEQUENCE</scope>
    <source>
        <strain evidence="8">OPF53</strain>
    </source>
</reference>
<keyword evidence="9" id="KW-1185">Reference proteome</keyword>
<dbReference type="InterPro" id="IPR017968">
    <property type="entry name" value="Acylphosphatase_CS"/>
</dbReference>
<organism evidence="8 9">
    <name type="scientific">Granulimonas faecalis</name>
    <dbReference type="NCBI Taxonomy" id="2894155"/>
    <lineage>
        <taxon>Bacteria</taxon>
        <taxon>Bacillati</taxon>
        <taxon>Actinomycetota</taxon>
        <taxon>Coriobacteriia</taxon>
        <taxon>Coriobacteriales</taxon>
        <taxon>Kribbibacteriaceae</taxon>
        <taxon>Granulimonas</taxon>
    </lineage>
</organism>
<proteinExistence type="inferred from homology"/>
<dbReference type="InterPro" id="IPR001792">
    <property type="entry name" value="Acylphosphatase-like_dom"/>
</dbReference>
<comment type="caution">
    <text evidence="8">The sequence shown here is derived from an EMBL/GenBank/DDBJ whole genome shotgun (WGS) entry which is preliminary data.</text>
</comment>
<comment type="similarity">
    <text evidence="1 6">Belongs to the acylphosphatase family.</text>
</comment>
<evidence type="ECO:0000256" key="6">
    <source>
        <dbReference type="RuleBase" id="RU004168"/>
    </source>
</evidence>
<keyword evidence="5" id="KW-0378">Hydrolase</keyword>
<dbReference type="Proteomes" id="UP001055025">
    <property type="component" value="Unassembled WGS sequence"/>
</dbReference>
<dbReference type="Gene3D" id="3.30.70.100">
    <property type="match status" value="1"/>
</dbReference>
<evidence type="ECO:0000256" key="4">
    <source>
        <dbReference type="ARBA" id="ARBA00047645"/>
    </source>
</evidence>
<dbReference type="SUPFAM" id="SSF54975">
    <property type="entry name" value="Acylphosphatase/BLUF domain-like"/>
    <property type="match status" value="1"/>
</dbReference>
<evidence type="ECO:0000313" key="9">
    <source>
        <dbReference type="Proteomes" id="UP001055025"/>
    </source>
</evidence>
<dbReference type="EC" id="3.6.1.7" evidence="2 5"/>
<dbReference type="GO" id="GO:0003998">
    <property type="term" value="F:acylphosphatase activity"/>
    <property type="evidence" value="ECO:0007669"/>
    <property type="project" value="UniProtKB-EC"/>
</dbReference>
<dbReference type="AlphaFoldDB" id="A0AAV5B2U8"/>
<dbReference type="PRINTS" id="PR00112">
    <property type="entry name" value="ACYLPHPHTASE"/>
</dbReference>
<feature type="domain" description="Acylphosphatase-like" evidence="7">
    <location>
        <begin position="13"/>
        <end position="102"/>
    </location>
</feature>
<feature type="active site" evidence="5">
    <location>
        <position position="28"/>
    </location>
</feature>
<dbReference type="PROSITE" id="PS00151">
    <property type="entry name" value="ACYLPHOSPHATASE_2"/>
    <property type="match status" value="1"/>
</dbReference>
<dbReference type="PANTHER" id="PTHR47268">
    <property type="entry name" value="ACYLPHOSPHATASE"/>
    <property type="match status" value="1"/>
</dbReference>
<dbReference type="InterPro" id="IPR036046">
    <property type="entry name" value="Acylphosphatase-like_dom_sf"/>
</dbReference>
<evidence type="ECO:0000259" key="7">
    <source>
        <dbReference type="PROSITE" id="PS51160"/>
    </source>
</evidence>
<dbReference type="RefSeq" id="WP_204408116.1">
    <property type="nucleotide sequence ID" value="NZ_BQKC01000001.1"/>
</dbReference>
<evidence type="ECO:0000256" key="1">
    <source>
        <dbReference type="ARBA" id="ARBA00005614"/>
    </source>
</evidence>
<comment type="catalytic activity">
    <reaction evidence="4 5">
        <text>an acyl phosphate + H2O = a carboxylate + phosphate + H(+)</text>
        <dbReference type="Rhea" id="RHEA:14965"/>
        <dbReference type="ChEBI" id="CHEBI:15377"/>
        <dbReference type="ChEBI" id="CHEBI:15378"/>
        <dbReference type="ChEBI" id="CHEBI:29067"/>
        <dbReference type="ChEBI" id="CHEBI:43474"/>
        <dbReference type="ChEBI" id="CHEBI:59918"/>
        <dbReference type="EC" id="3.6.1.7"/>
    </reaction>
</comment>
<dbReference type="Pfam" id="PF00708">
    <property type="entry name" value="Acylphosphatase"/>
    <property type="match status" value="1"/>
</dbReference>
<feature type="active site" evidence="5">
    <location>
        <position position="46"/>
    </location>
</feature>
<evidence type="ECO:0000256" key="3">
    <source>
        <dbReference type="ARBA" id="ARBA00015991"/>
    </source>
</evidence>
<sequence length="103" mass="11777">MDGTGDGGNRLERYRMSFGGRCQGVGFRYTSADIAGRVGLSGWVRNEDDGTVSMELQGTPSQVVRFMKLLEHAYERFPWRYTVEAMDSVEPDPEDRSFRIVYR</sequence>